<dbReference type="EMBL" id="LXQA010335591">
    <property type="protein sequence ID" value="MCI44812.1"/>
    <property type="molecule type" value="Genomic_DNA"/>
</dbReference>
<reference evidence="1 2" key="1">
    <citation type="journal article" date="2018" name="Front. Plant Sci.">
        <title>Red Clover (Trifolium pratense) and Zigzag Clover (T. medium) - A Picture of Genomic Similarities and Differences.</title>
        <authorList>
            <person name="Dluhosova J."/>
            <person name="Istvanek J."/>
            <person name="Nedelnik J."/>
            <person name="Repkova J."/>
        </authorList>
    </citation>
    <scope>NUCLEOTIDE SEQUENCE [LARGE SCALE GENOMIC DNA]</scope>
    <source>
        <strain evidence="2">cv. 10/8</strain>
        <tissue evidence="1">Leaf</tissue>
    </source>
</reference>
<comment type="caution">
    <text evidence="1">The sequence shown here is derived from an EMBL/GenBank/DDBJ whole genome shotgun (WGS) entry which is preliminary data.</text>
</comment>
<protein>
    <recommendedName>
        <fullName evidence="3">RNA-directed DNA polymerase (Reverse transcriptase)</fullName>
    </recommendedName>
</protein>
<organism evidence="1 2">
    <name type="scientific">Trifolium medium</name>
    <dbReference type="NCBI Taxonomy" id="97028"/>
    <lineage>
        <taxon>Eukaryota</taxon>
        <taxon>Viridiplantae</taxon>
        <taxon>Streptophyta</taxon>
        <taxon>Embryophyta</taxon>
        <taxon>Tracheophyta</taxon>
        <taxon>Spermatophyta</taxon>
        <taxon>Magnoliopsida</taxon>
        <taxon>eudicotyledons</taxon>
        <taxon>Gunneridae</taxon>
        <taxon>Pentapetalae</taxon>
        <taxon>rosids</taxon>
        <taxon>fabids</taxon>
        <taxon>Fabales</taxon>
        <taxon>Fabaceae</taxon>
        <taxon>Papilionoideae</taxon>
        <taxon>50 kb inversion clade</taxon>
        <taxon>NPAAA clade</taxon>
        <taxon>Hologalegina</taxon>
        <taxon>IRL clade</taxon>
        <taxon>Trifolieae</taxon>
        <taxon>Trifolium</taxon>
    </lineage>
</organism>
<evidence type="ECO:0000313" key="1">
    <source>
        <dbReference type="EMBL" id="MCI44812.1"/>
    </source>
</evidence>
<feature type="non-terminal residue" evidence="1">
    <location>
        <position position="1"/>
    </location>
</feature>
<sequence length="81" mass="9005">TTYVLVNGSPLMSFVLSGFCDKAIHYLRFLLAVGGLDVVFKVTVDVLFKCHVMGDKEDTHARVSHFQFADDTLITGREKLA</sequence>
<evidence type="ECO:0008006" key="3">
    <source>
        <dbReference type="Google" id="ProtNLM"/>
    </source>
</evidence>
<dbReference type="Proteomes" id="UP000265520">
    <property type="component" value="Unassembled WGS sequence"/>
</dbReference>
<name>A0A392S8M7_9FABA</name>
<keyword evidence="2" id="KW-1185">Reference proteome</keyword>
<evidence type="ECO:0000313" key="2">
    <source>
        <dbReference type="Proteomes" id="UP000265520"/>
    </source>
</evidence>
<dbReference type="AlphaFoldDB" id="A0A392S8M7"/>
<proteinExistence type="predicted"/>
<accession>A0A392S8M7</accession>